<dbReference type="Pfam" id="PF00211">
    <property type="entry name" value="Guanylate_cyc"/>
    <property type="match status" value="1"/>
</dbReference>
<evidence type="ECO:0000313" key="7">
    <source>
        <dbReference type="EMBL" id="MCV7069432.1"/>
    </source>
</evidence>
<reference evidence="7" key="1">
    <citation type="submission" date="2020-07" db="EMBL/GenBank/DDBJ databases">
        <authorList>
            <person name="Pettersson B.M.F."/>
            <person name="Behra P.R.K."/>
            <person name="Ramesh M."/>
            <person name="Das S."/>
            <person name="Dasgupta S."/>
            <person name="Kirsebom L.A."/>
        </authorList>
    </citation>
    <scope>NUCLEOTIDE SEQUENCE</scope>
    <source>
        <strain evidence="7">DSM 45406</strain>
    </source>
</reference>
<dbReference type="InterPro" id="IPR029787">
    <property type="entry name" value="Nucleotide_cyclase"/>
</dbReference>
<feature type="transmembrane region" description="Helical" evidence="4">
    <location>
        <begin position="216"/>
        <end position="240"/>
    </location>
</feature>
<dbReference type="InterPro" id="IPR003660">
    <property type="entry name" value="HAMP_dom"/>
</dbReference>
<keyword evidence="4" id="KW-0472">Membrane</keyword>
<feature type="domain" description="HAMP" evidence="6">
    <location>
        <begin position="246"/>
        <end position="293"/>
    </location>
</feature>
<dbReference type="PROSITE" id="PS50885">
    <property type="entry name" value="HAMP"/>
    <property type="match status" value="1"/>
</dbReference>
<evidence type="ECO:0000259" key="5">
    <source>
        <dbReference type="PROSITE" id="PS50125"/>
    </source>
</evidence>
<dbReference type="AlphaFoldDB" id="A0A9X3BMI0"/>
<dbReference type="Proteomes" id="UP001055159">
    <property type="component" value="Chromosome"/>
</dbReference>
<dbReference type="CDD" id="cd07302">
    <property type="entry name" value="CHD"/>
    <property type="match status" value="1"/>
</dbReference>
<dbReference type="Proteomes" id="UP001140272">
    <property type="component" value="Unassembled WGS sequence"/>
</dbReference>
<feature type="transmembrane region" description="Helical" evidence="4">
    <location>
        <begin position="48"/>
        <end position="68"/>
    </location>
</feature>
<dbReference type="PANTHER" id="PTHR43081:SF1">
    <property type="entry name" value="ADENYLATE CYCLASE, TERMINAL-DIFFERENTIATION SPECIFIC"/>
    <property type="match status" value="1"/>
</dbReference>
<dbReference type="GO" id="GO:0006171">
    <property type="term" value="P:cAMP biosynthetic process"/>
    <property type="evidence" value="ECO:0007669"/>
    <property type="project" value="TreeGrafter"/>
</dbReference>
<dbReference type="Pfam" id="PF00672">
    <property type="entry name" value="HAMP"/>
    <property type="match status" value="1"/>
</dbReference>
<reference evidence="8" key="3">
    <citation type="submission" date="2022-08" db="EMBL/GenBank/DDBJ databases">
        <title>Whole genome sequencing of non-tuberculosis mycobacteria type-strains.</title>
        <authorList>
            <person name="Igarashi Y."/>
            <person name="Osugi A."/>
            <person name="Mitarai S."/>
        </authorList>
    </citation>
    <scope>NUCLEOTIDE SEQUENCE</scope>
    <source>
        <strain evidence="8">JCM 16372</strain>
    </source>
</reference>
<feature type="transmembrane region" description="Helical" evidence="4">
    <location>
        <begin position="189"/>
        <end position="210"/>
    </location>
</feature>
<comment type="similarity">
    <text evidence="1">Belongs to the adenylyl cyclase class-3 family.</text>
</comment>
<evidence type="ECO:0000313" key="8">
    <source>
        <dbReference type="EMBL" id="ULP36163.1"/>
    </source>
</evidence>
<dbReference type="PANTHER" id="PTHR43081">
    <property type="entry name" value="ADENYLATE CYCLASE, TERMINAL-DIFFERENTIATION SPECIFIC-RELATED"/>
    <property type="match status" value="1"/>
</dbReference>
<dbReference type="GO" id="GO:0016020">
    <property type="term" value="C:membrane"/>
    <property type="evidence" value="ECO:0007669"/>
    <property type="project" value="InterPro"/>
</dbReference>
<feature type="transmembrane region" description="Helical" evidence="4">
    <location>
        <begin position="135"/>
        <end position="155"/>
    </location>
</feature>
<dbReference type="Gene3D" id="3.30.70.1230">
    <property type="entry name" value="Nucleotide cyclase"/>
    <property type="match status" value="1"/>
</dbReference>
<dbReference type="EMBL" id="CP092427">
    <property type="protein sequence ID" value="ULP36163.1"/>
    <property type="molecule type" value="Genomic_DNA"/>
</dbReference>
<protein>
    <submittedName>
        <fullName evidence="7">HAMP domain-containing protein</fullName>
    </submittedName>
</protein>
<evidence type="ECO:0000313" key="10">
    <source>
        <dbReference type="Proteomes" id="UP001140272"/>
    </source>
</evidence>
<keyword evidence="2 4" id="KW-0812">Transmembrane</keyword>
<evidence type="ECO:0000256" key="4">
    <source>
        <dbReference type="SAM" id="Phobius"/>
    </source>
</evidence>
<dbReference type="RefSeq" id="WP_043412698.1">
    <property type="nucleotide sequence ID" value="NZ_CP092427.2"/>
</dbReference>
<dbReference type="EMBL" id="JACKRN010000051">
    <property type="protein sequence ID" value="MCV7069432.1"/>
    <property type="molecule type" value="Genomic_DNA"/>
</dbReference>
<dbReference type="GO" id="GO:0004016">
    <property type="term" value="F:adenylate cyclase activity"/>
    <property type="evidence" value="ECO:0007669"/>
    <property type="project" value="UniProtKB-ARBA"/>
</dbReference>
<gene>
    <name evidence="7" type="ORF">H7H73_01785</name>
    <name evidence="8" type="ORF">MJO55_23555</name>
</gene>
<feature type="domain" description="Guanylate cyclase" evidence="5">
    <location>
        <begin position="326"/>
        <end position="451"/>
    </location>
</feature>
<dbReference type="CDD" id="cd06225">
    <property type="entry name" value="HAMP"/>
    <property type="match status" value="1"/>
</dbReference>
<evidence type="ECO:0000259" key="6">
    <source>
        <dbReference type="PROSITE" id="PS50885"/>
    </source>
</evidence>
<evidence type="ECO:0000256" key="3">
    <source>
        <dbReference type="ARBA" id="ARBA00022989"/>
    </source>
</evidence>
<sequence length="510" mass="53228">MDRIWQWAWDRHAPRYSWALFAATCTIVLSVLLVCACVVVAFEGSTNYVEAAVVIVVAMPVVAFINVLPGRGSIRLVEQWAAGQDIEPMTALQATYTWARRTVLRAVAGTGVSVGATAVAVGAVAGAGAPRLAQYALLGAAVGIGVQLVGVRSFLEGAMRPVRMAIAGGSGIGDSLPRARPTFSSWSNVAMLGAVFGNAMSGAMLGAVLMRGGGEPVIAVAIGAAMTVGYAVPLNVGAAFSQSFLPVRDLARGTERVAAGDYSQRLPVVQDDDLGALAASFNRMQEGLAERQRLQVAFGTYVDPALSARLLAQGDDAFTGERRDVSVMFLDIRDFTAFAEVNTAEDTVARLNALFEIVVPAVVDAGGHINKFLGDGTMAVFGAPNEVADHAGAALSAALVIERLVEERFDGRMRIGIGINSGPVIAGTIGGGGHLEFAVIGDTTNVASRVEQLTKTTGDTVLLTQQCVDAMATRPSGLIDRGFHALKGKSAPTQVFGLEAAQVRVRQRST</sequence>
<dbReference type="PROSITE" id="PS50125">
    <property type="entry name" value="GUANYLATE_CYCLASE_2"/>
    <property type="match status" value="1"/>
</dbReference>
<organism evidence="7 10">
    <name type="scientific">Mycolicibacterium rufum</name>
    <dbReference type="NCBI Taxonomy" id="318424"/>
    <lineage>
        <taxon>Bacteria</taxon>
        <taxon>Bacillati</taxon>
        <taxon>Actinomycetota</taxon>
        <taxon>Actinomycetes</taxon>
        <taxon>Mycobacteriales</taxon>
        <taxon>Mycobacteriaceae</taxon>
        <taxon>Mycolicibacterium</taxon>
    </lineage>
</organism>
<dbReference type="InterPro" id="IPR050697">
    <property type="entry name" value="Adenylyl/Guanylyl_Cyclase_3/4"/>
</dbReference>
<dbReference type="SMART" id="SM00304">
    <property type="entry name" value="HAMP"/>
    <property type="match status" value="1"/>
</dbReference>
<dbReference type="InterPro" id="IPR001054">
    <property type="entry name" value="A/G_cyclase"/>
</dbReference>
<reference evidence="7" key="2">
    <citation type="journal article" date="2022" name="BMC Genomics">
        <title>Comparative genome analysis of mycobacteria focusing on tRNA and non-coding RNA.</title>
        <authorList>
            <person name="Behra P.R.K."/>
            <person name="Pettersson B.M.F."/>
            <person name="Ramesh M."/>
            <person name="Das S."/>
            <person name="Dasgupta S."/>
            <person name="Kirsebom L.A."/>
        </authorList>
    </citation>
    <scope>NUCLEOTIDE SEQUENCE</scope>
    <source>
        <strain evidence="7">DSM 45406</strain>
    </source>
</reference>
<keyword evidence="9" id="KW-1185">Reference proteome</keyword>
<name>A0A9X3BMI0_9MYCO</name>
<feature type="transmembrane region" description="Helical" evidence="4">
    <location>
        <begin position="106"/>
        <end position="129"/>
    </location>
</feature>
<dbReference type="GO" id="GO:0035556">
    <property type="term" value="P:intracellular signal transduction"/>
    <property type="evidence" value="ECO:0007669"/>
    <property type="project" value="InterPro"/>
</dbReference>
<proteinExistence type="inferred from homology"/>
<dbReference type="Gene3D" id="1.10.8.500">
    <property type="entry name" value="HAMP domain in histidine kinase"/>
    <property type="match status" value="1"/>
</dbReference>
<evidence type="ECO:0000313" key="9">
    <source>
        <dbReference type="Proteomes" id="UP001055159"/>
    </source>
</evidence>
<keyword evidence="3 4" id="KW-1133">Transmembrane helix</keyword>
<accession>A0A9X3BMI0</accession>
<evidence type="ECO:0000256" key="1">
    <source>
        <dbReference type="ARBA" id="ARBA00005381"/>
    </source>
</evidence>
<dbReference type="SUPFAM" id="SSF158472">
    <property type="entry name" value="HAMP domain-like"/>
    <property type="match status" value="1"/>
</dbReference>
<dbReference type="SUPFAM" id="SSF55073">
    <property type="entry name" value="Nucleotide cyclase"/>
    <property type="match status" value="1"/>
</dbReference>
<feature type="transmembrane region" description="Helical" evidence="4">
    <location>
        <begin position="20"/>
        <end position="42"/>
    </location>
</feature>
<dbReference type="SMART" id="SM00044">
    <property type="entry name" value="CYCc"/>
    <property type="match status" value="1"/>
</dbReference>
<evidence type="ECO:0000256" key="2">
    <source>
        <dbReference type="ARBA" id="ARBA00022692"/>
    </source>
</evidence>